<evidence type="ECO:0000313" key="3">
    <source>
        <dbReference type="Proteomes" id="UP001289135"/>
    </source>
</evidence>
<gene>
    <name evidence="2" type="ORF">Lyticum_00237</name>
</gene>
<keyword evidence="1" id="KW-0472">Membrane</keyword>
<dbReference type="PANTHER" id="PTHR42941:SF1">
    <property type="entry name" value="SLL1037 PROTEIN"/>
    <property type="match status" value="1"/>
</dbReference>
<keyword evidence="1" id="KW-0812">Transmembrane</keyword>
<dbReference type="Proteomes" id="UP001289135">
    <property type="component" value="Unassembled WGS sequence"/>
</dbReference>
<dbReference type="Pfam" id="PF16868">
    <property type="entry name" value="NMT1_3"/>
    <property type="match status" value="1"/>
</dbReference>
<feature type="transmembrane region" description="Helical" evidence="1">
    <location>
        <begin position="7"/>
        <end position="27"/>
    </location>
</feature>
<dbReference type="PANTHER" id="PTHR42941">
    <property type="entry name" value="SLL1037 PROTEIN"/>
    <property type="match status" value="1"/>
</dbReference>
<dbReference type="AlphaFoldDB" id="A0AAE4VK98"/>
<protein>
    <submittedName>
        <fullName evidence="2">Type 2 periplasmic binding fold superfamily</fullName>
    </submittedName>
</protein>
<evidence type="ECO:0000256" key="1">
    <source>
        <dbReference type="SAM" id="Phobius"/>
    </source>
</evidence>
<keyword evidence="3" id="KW-1185">Reference proteome</keyword>
<dbReference type="NCBIfam" id="TIGR02122">
    <property type="entry name" value="TRAP_TAXI"/>
    <property type="match status" value="1"/>
</dbReference>
<evidence type="ECO:0000313" key="2">
    <source>
        <dbReference type="EMBL" id="MDZ5761075.1"/>
    </source>
</evidence>
<dbReference type="EMBL" id="JARGYU010000001">
    <property type="protein sequence ID" value="MDZ5761075.1"/>
    <property type="molecule type" value="Genomic_DNA"/>
</dbReference>
<keyword evidence="1" id="KW-1133">Transmembrane helix</keyword>
<name>A0AAE4VK98_9RICK</name>
<reference evidence="2" key="1">
    <citation type="submission" date="2023-02" db="EMBL/GenBank/DDBJ databases">
        <title>Host association and intracellularity evolved multiple times independently in the Rickettsiales.</title>
        <authorList>
            <person name="Castelli M."/>
            <person name="Nardi T."/>
            <person name="Gammuto L."/>
            <person name="Bellinzona G."/>
            <person name="Sabaneyeva E."/>
            <person name="Potekhin A."/>
            <person name="Serra V."/>
            <person name="Petroni G."/>
            <person name="Sassera D."/>
        </authorList>
    </citation>
    <scope>NUCLEOTIDE SEQUENCE</scope>
    <source>
        <strain evidence="2">USBL-36I1</strain>
    </source>
</reference>
<dbReference type="InterPro" id="IPR011852">
    <property type="entry name" value="TRAP_TAXI"/>
</dbReference>
<accession>A0AAE4VK98</accession>
<sequence>MISIKNILYTISVTIHLYIIYLNFGFLSKVIAEEPSLDTKTQTISQSSNNDLNTITSNNKSNNAIDKIDNKSKIPIKNRSQYDSSKLIIDDKEIKIAAAGVNTSKDRISMLLCLYVNNVTLKKYRRCSNINTNSDLESIIAVQNGYAQFAIVGENFEKQALVGSDLFKNRKFESLRSIIPLYKETLTILVKSSSGFKKINDLFDKKIAISPQKTSSRYLFDQIIGLYGINYNKFKDIDDSPIENHYNNICTDKIDGTIALIEHPNEYIKNISRSCEIDIIPLDDNIIDKLIQTYSEYQNNNIKPGLYIGVPFNVKSISLNTSLISNSDVSDEMVFFILKALLDNQDVFTMTYPFLQDFSIKKSLEIKPIAPKHSGVNKFIDKFFPSINEEKIQNKIKLITTNTNIDTTNIRINEIDKKNQLSTNTNNTGH</sequence>
<proteinExistence type="predicted"/>
<dbReference type="SUPFAM" id="SSF53850">
    <property type="entry name" value="Periplasmic binding protein-like II"/>
    <property type="match status" value="1"/>
</dbReference>
<organism evidence="2 3">
    <name type="scientific">Lyticum sinuosum</name>
    <dbReference type="NCBI Taxonomy" id="1332059"/>
    <lineage>
        <taxon>Bacteria</taxon>
        <taxon>Pseudomonadati</taxon>
        <taxon>Pseudomonadota</taxon>
        <taxon>Alphaproteobacteria</taxon>
        <taxon>Rickettsiales</taxon>
        <taxon>Lyticum</taxon>
    </lineage>
</organism>
<dbReference type="Gene3D" id="3.40.190.10">
    <property type="entry name" value="Periplasmic binding protein-like II"/>
    <property type="match status" value="2"/>
</dbReference>
<comment type="caution">
    <text evidence="2">The sequence shown here is derived from an EMBL/GenBank/DDBJ whole genome shotgun (WGS) entry which is preliminary data.</text>
</comment>